<evidence type="ECO:0000313" key="2">
    <source>
        <dbReference type="Proteomes" id="UP000245934"/>
    </source>
</evidence>
<organism evidence="1 2">
    <name type="scientific">Methanospirillum stamsii</name>
    <dbReference type="NCBI Taxonomy" id="1277351"/>
    <lineage>
        <taxon>Archaea</taxon>
        <taxon>Methanobacteriati</taxon>
        <taxon>Methanobacteriota</taxon>
        <taxon>Stenosarchaea group</taxon>
        <taxon>Methanomicrobia</taxon>
        <taxon>Methanomicrobiales</taxon>
        <taxon>Methanospirillaceae</taxon>
        <taxon>Methanospirillum</taxon>
    </lineage>
</organism>
<dbReference type="AlphaFoldDB" id="A0A2V2N6T3"/>
<protein>
    <submittedName>
        <fullName evidence="1">Uncharacterized protein</fullName>
    </submittedName>
</protein>
<gene>
    <name evidence="1" type="ORF">DLD82_04065</name>
</gene>
<keyword evidence="2" id="KW-1185">Reference proteome</keyword>
<proteinExistence type="predicted"/>
<accession>A0A2V2N6T3</accession>
<dbReference type="EMBL" id="QGMZ01000009">
    <property type="protein sequence ID" value="PWR75549.1"/>
    <property type="molecule type" value="Genomic_DNA"/>
</dbReference>
<reference evidence="1 2" key="1">
    <citation type="submission" date="2018-05" db="EMBL/GenBank/DDBJ databases">
        <title>Draft genome of Methanospirillum stamsii Pt1.</title>
        <authorList>
            <person name="Dueholm M.S."/>
            <person name="Nielsen P.H."/>
            <person name="Bakmann L.F."/>
            <person name="Otzen D.E."/>
        </authorList>
    </citation>
    <scope>NUCLEOTIDE SEQUENCE [LARGE SCALE GENOMIC DNA]</scope>
    <source>
        <strain evidence="1 2">Pt1</strain>
    </source>
</reference>
<sequence>MPDVQLPLGPPASYPPFDDEEFFRMANSTISLFCNGETLPVGRMNTAFHDKLASSYYSLIRMNVSEGNYTQAEDITTFLSYTLTLVEQYEDYETERTKYSPVDMGLITDDDLEEWYDAASDAWKKLAPFYPDAKMYGMPPVIERVNWIPSQFPIT</sequence>
<comment type="caution">
    <text evidence="1">The sequence shown here is derived from an EMBL/GenBank/DDBJ whole genome shotgun (WGS) entry which is preliminary data.</text>
</comment>
<evidence type="ECO:0000313" key="1">
    <source>
        <dbReference type="EMBL" id="PWR75549.1"/>
    </source>
</evidence>
<dbReference type="Proteomes" id="UP000245934">
    <property type="component" value="Unassembled WGS sequence"/>
</dbReference>
<name>A0A2V2N6T3_9EURY</name>